<dbReference type="RefSeq" id="WP_132032876.1">
    <property type="nucleotide sequence ID" value="NZ_SMAI01000010.1"/>
</dbReference>
<evidence type="ECO:0000256" key="6">
    <source>
        <dbReference type="ARBA" id="ARBA00022989"/>
    </source>
</evidence>
<feature type="domain" description="Tripartite ATP-independent periplasmic transporters DctQ component" evidence="10">
    <location>
        <begin position="30"/>
        <end position="161"/>
    </location>
</feature>
<dbReference type="Proteomes" id="UP000294664">
    <property type="component" value="Unassembled WGS sequence"/>
</dbReference>
<keyword evidence="5 9" id="KW-0812">Transmembrane</keyword>
<comment type="similarity">
    <text evidence="8 9">Belongs to the TRAP transporter small permease family.</text>
</comment>
<dbReference type="PANTHER" id="PTHR35011">
    <property type="entry name" value="2,3-DIKETO-L-GULONATE TRAP TRANSPORTER SMALL PERMEASE PROTEIN YIAM"/>
    <property type="match status" value="1"/>
</dbReference>
<comment type="caution">
    <text evidence="11">The sequence shown here is derived from an EMBL/GenBank/DDBJ whole genome shotgun (WGS) entry which is preliminary data.</text>
</comment>
<evidence type="ECO:0000313" key="11">
    <source>
        <dbReference type="EMBL" id="TCT03152.1"/>
    </source>
</evidence>
<evidence type="ECO:0000256" key="1">
    <source>
        <dbReference type="ARBA" id="ARBA00004429"/>
    </source>
</evidence>
<evidence type="ECO:0000256" key="9">
    <source>
        <dbReference type="RuleBase" id="RU369079"/>
    </source>
</evidence>
<sequence>MNVLIALSRAIDAVNARVGKSVSWLIVVAVLVSAINAVVRKVFDASSNSWLELQWVLFAVVFLCCAPWTLIDNEHIRIDIVSSRLSRRVRNSIDLLGGVFFLLPFTIVMLVTSWPFALNSYSINEQSLNAGGLPQWPAKMLVPIGFFLLFVQAISEIIKRVAIMTGRMEDPHEGAGGHAVLAAEVDRLLADAPRIDSEPGPSR</sequence>
<feature type="transmembrane region" description="Helical" evidence="9">
    <location>
        <begin position="51"/>
        <end position="71"/>
    </location>
</feature>
<protein>
    <recommendedName>
        <fullName evidence="9">TRAP transporter small permease protein</fullName>
    </recommendedName>
</protein>
<evidence type="ECO:0000313" key="12">
    <source>
        <dbReference type="Proteomes" id="UP000294664"/>
    </source>
</evidence>
<reference evidence="11 12" key="1">
    <citation type="submission" date="2019-03" db="EMBL/GenBank/DDBJ databases">
        <title>Genomic Encyclopedia of Type Strains, Phase IV (KMG-IV): sequencing the most valuable type-strain genomes for metagenomic binning, comparative biology and taxonomic classification.</title>
        <authorList>
            <person name="Goeker M."/>
        </authorList>
    </citation>
    <scope>NUCLEOTIDE SEQUENCE [LARGE SCALE GENOMIC DNA]</scope>
    <source>
        <strain evidence="11 12">DSM 9035</strain>
    </source>
</reference>
<keyword evidence="2 9" id="KW-0813">Transport</keyword>
<dbReference type="GO" id="GO:0022857">
    <property type="term" value="F:transmembrane transporter activity"/>
    <property type="evidence" value="ECO:0007669"/>
    <property type="project" value="UniProtKB-UniRule"/>
</dbReference>
<accession>A0A4R3LRP5</accession>
<dbReference type="PANTHER" id="PTHR35011:SF4">
    <property type="entry name" value="SLL1102 PROTEIN"/>
    <property type="match status" value="1"/>
</dbReference>
<keyword evidence="3" id="KW-1003">Cell membrane</keyword>
<dbReference type="OrthoDB" id="9794346at2"/>
<name>A0A4R3LRP5_9HYPH</name>
<feature type="transmembrane region" description="Helical" evidence="9">
    <location>
        <begin position="21"/>
        <end position="39"/>
    </location>
</feature>
<comment type="function">
    <text evidence="9">Part of the tripartite ATP-independent periplasmic (TRAP) transport system.</text>
</comment>
<evidence type="ECO:0000256" key="4">
    <source>
        <dbReference type="ARBA" id="ARBA00022519"/>
    </source>
</evidence>
<evidence type="ECO:0000256" key="3">
    <source>
        <dbReference type="ARBA" id="ARBA00022475"/>
    </source>
</evidence>
<evidence type="ECO:0000259" key="10">
    <source>
        <dbReference type="Pfam" id="PF04290"/>
    </source>
</evidence>
<dbReference type="EMBL" id="SMAI01000010">
    <property type="protein sequence ID" value="TCT03152.1"/>
    <property type="molecule type" value="Genomic_DNA"/>
</dbReference>
<keyword evidence="4 9" id="KW-0997">Cell inner membrane</keyword>
<keyword evidence="6 9" id="KW-1133">Transmembrane helix</keyword>
<gene>
    <name evidence="11" type="ORF">EDC64_11015</name>
</gene>
<dbReference type="AlphaFoldDB" id="A0A4R3LRP5"/>
<comment type="subcellular location">
    <subcellularLocation>
        <location evidence="1 9">Cell inner membrane</location>
        <topology evidence="1 9">Multi-pass membrane protein</topology>
    </subcellularLocation>
</comment>
<organism evidence="11 12">
    <name type="scientific">Aquabacter spiritensis</name>
    <dbReference type="NCBI Taxonomy" id="933073"/>
    <lineage>
        <taxon>Bacteria</taxon>
        <taxon>Pseudomonadati</taxon>
        <taxon>Pseudomonadota</taxon>
        <taxon>Alphaproteobacteria</taxon>
        <taxon>Hyphomicrobiales</taxon>
        <taxon>Xanthobacteraceae</taxon>
        <taxon>Aquabacter</taxon>
    </lineage>
</organism>
<dbReference type="GO" id="GO:0005886">
    <property type="term" value="C:plasma membrane"/>
    <property type="evidence" value="ECO:0007669"/>
    <property type="project" value="UniProtKB-SubCell"/>
</dbReference>
<dbReference type="InterPro" id="IPR007387">
    <property type="entry name" value="TRAP_DctQ"/>
</dbReference>
<keyword evidence="7 9" id="KW-0472">Membrane</keyword>
<evidence type="ECO:0000256" key="8">
    <source>
        <dbReference type="ARBA" id="ARBA00038436"/>
    </source>
</evidence>
<evidence type="ECO:0000256" key="5">
    <source>
        <dbReference type="ARBA" id="ARBA00022692"/>
    </source>
</evidence>
<dbReference type="InterPro" id="IPR055348">
    <property type="entry name" value="DctQ"/>
</dbReference>
<dbReference type="Pfam" id="PF04290">
    <property type="entry name" value="DctQ"/>
    <property type="match status" value="1"/>
</dbReference>
<feature type="transmembrane region" description="Helical" evidence="9">
    <location>
        <begin position="92"/>
        <end position="116"/>
    </location>
</feature>
<evidence type="ECO:0000256" key="2">
    <source>
        <dbReference type="ARBA" id="ARBA00022448"/>
    </source>
</evidence>
<keyword evidence="12" id="KW-1185">Reference proteome</keyword>
<comment type="subunit">
    <text evidence="9">The complex comprises the extracytoplasmic solute receptor protein and the two transmembrane proteins.</text>
</comment>
<proteinExistence type="inferred from homology"/>
<evidence type="ECO:0000256" key="7">
    <source>
        <dbReference type="ARBA" id="ARBA00023136"/>
    </source>
</evidence>
<feature type="transmembrane region" description="Helical" evidence="9">
    <location>
        <begin position="136"/>
        <end position="158"/>
    </location>
</feature>